<feature type="compositionally biased region" description="Acidic residues" evidence="4">
    <location>
        <begin position="43"/>
        <end position="57"/>
    </location>
</feature>
<dbReference type="Pfam" id="PF12906">
    <property type="entry name" value="RINGv"/>
    <property type="match status" value="1"/>
</dbReference>
<name>A0A4V3SA37_9HYME</name>
<comment type="caution">
    <text evidence="7">The sequence shown here is derived from an EMBL/GenBank/DDBJ whole genome shotgun (WGS) entry which is preliminary data.</text>
</comment>
<keyword evidence="5" id="KW-1133">Transmembrane helix</keyword>
<feature type="domain" description="RING-CH-type" evidence="6">
    <location>
        <begin position="316"/>
        <end position="381"/>
    </location>
</feature>
<protein>
    <submittedName>
        <fullName evidence="7">INO80 complex subunit E</fullName>
    </submittedName>
</protein>
<gene>
    <name evidence="7" type="ORF">DBV15_00082</name>
</gene>
<evidence type="ECO:0000259" key="6">
    <source>
        <dbReference type="PROSITE" id="PS51292"/>
    </source>
</evidence>
<feature type="region of interest" description="Disordered" evidence="4">
    <location>
        <begin position="42"/>
        <end position="61"/>
    </location>
</feature>
<dbReference type="InterPro" id="IPR056515">
    <property type="entry name" value="INO80E_N"/>
</dbReference>
<keyword evidence="2" id="KW-0863">Zinc-finger</keyword>
<dbReference type="STRING" id="300112.A0A4V3SA37"/>
<evidence type="ECO:0000313" key="7">
    <source>
        <dbReference type="EMBL" id="TGZ47544.1"/>
    </source>
</evidence>
<dbReference type="Pfam" id="PF24237">
    <property type="entry name" value="INO80E"/>
    <property type="match status" value="1"/>
</dbReference>
<evidence type="ECO:0000313" key="8">
    <source>
        <dbReference type="Proteomes" id="UP000310200"/>
    </source>
</evidence>
<feature type="compositionally biased region" description="Polar residues" evidence="4">
    <location>
        <begin position="228"/>
        <end position="237"/>
    </location>
</feature>
<proteinExistence type="predicted"/>
<accession>A0A4V3SA37</accession>
<dbReference type="SUPFAM" id="SSF57850">
    <property type="entry name" value="RING/U-box"/>
    <property type="match status" value="1"/>
</dbReference>
<dbReference type="PANTHER" id="PTHR21812:SF1">
    <property type="entry name" value="INO80 COMPLEX SUBUNIT E"/>
    <property type="match status" value="1"/>
</dbReference>
<keyword evidence="3" id="KW-0862">Zinc</keyword>
<dbReference type="GO" id="GO:0006338">
    <property type="term" value="P:chromatin remodeling"/>
    <property type="evidence" value="ECO:0007669"/>
    <property type="project" value="InterPro"/>
</dbReference>
<evidence type="ECO:0000256" key="3">
    <source>
        <dbReference type="ARBA" id="ARBA00022833"/>
    </source>
</evidence>
<feature type="transmembrane region" description="Helical" evidence="5">
    <location>
        <begin position="414"/>
        <end position="439"/>
    </location>
</feature>
<organism evidence="7 8">
    <name type="scientific">Temnothorax longispinosus</name>
    <dbReference type="NCBI Taxonomy" id="300112"/>
    <lineage>
        <taxon>Eukaryota</taxon>
        <taxon>Metazoa</taxon>
        <taxon>Ecdysozoa</taxon>
        <taxon>Arthropoda</taxon>
        <taxon>Hexapoda</taxon>
        <taxon>Insecta</taxon>
        <taxon>Pterygota</taxon>
        <taxon>Neoptera</taxon>
        <taxon>Endopterygota</taxon>
        <taxon>Hymenoptera</taxon>
        <taxon>Apocrita</taxon>
        <taxon>Aculeata</taxon>
        <taxon>Formicoidea</taxon>
        <taxon>Formicidae</taxon>
        <taxon>Myrmicinae</taxon>
        <taxon>Temnothorax</taxon>
    </lineage>
</organism>
<dbReference type="GO" id="GO:0031011">
    <property type="term" value="C:Ino80 complex"/>
    <property type="evidence" value="ECO:0007669"/>
    <property type="project" value="InterPro"/>
</dbReference>
<keyword evidence="5" id="KW-0472">Membrane</keyword>
<dbReference type="GO" id="GO:0008270">
    <property type="term" value="F:zinc ion binding"/>
    <property type="evidence" value="ECO:0007669"/>
    <property type="project" value="UniProtKB-KW"/>
</dbReference>
<dbReference type="InterPro" id="IPR026678">
    <property type="entry name" value="INO80E"/>
</dbReference>
<evidence type="ECO:0000256" key="4">
    <source>
        <dbReference type="SAM" id="MobiDB-lite"/>
    </source>
</evidence>
<evidence type="ECO:0000256" key="5">
    <source>
        <dbReference type="SAM" id="Phobius"/>
    </source>
</evidence>
<dbReference type="PROSITE" id="PS51292">
    <property type="entry name" value="ZF_RING_CH"/>
    <property type="match status" value="1"/>
</dbReference>
<keyword evidence="8" id="KW-1185">Reference proteome</keyword>
<reference evidence="7 8" key="1">
    <citation type="journal article" date="2019" name="Philos. Trans. R. Soc. Lond., B, Biol. Sci.">
        <title>Ant behaviour and brain gene expression of defending hosts depend on the ecological success of the intruding social parasite.</title>
        <authorList>
            <person name="Kaur R."/>
            <person name="Stoldt M."/>
            <person name="Jongepier E."/>
            <person name="Feldmeyer B."/>
            <person name="Menzel F."/>
            <person name="Bornberg-Bauer E."/>
            <person name="Foitzik S."/>
        </authorList>
    </citation>
    <scope>NUCLEOTIDE SEQUENCE [LARGE SCALE GENOMIC DNA]</scope>
    <source>
        <tissue evidence="7">Whole body</tissue>
    </source>
</reference>
<dbReference type="SMART" id="SM00744">
    <property type="entry name" value="RINGv"/>
    <property type="match status" value="1"/>
</dbReference>
<dbReference type="AlphaFoldDB" id="A0A4V3SA37"/>
<feature type="transmembrane region" description="Helical" evidence="5">
    <location>
        <begin position="451"/>
        <end position="475"/>
    </location>
</feature>
<keyword evidence="5" id="KW-0812">Transmembrane</keyword>
<dbReference type="InterPro" id="IPR013083">
    <property type="entry name" value="Znf_RING/FYVE/PHD"/>
</dbReference>
<keyword evidence="1" id="KW-0479">Metal-binding</keyword>
<dbReference type="Proteomes" id="UP000310200">
    <property type="component" value="Unassembled WGS sequence"/>
</dbReference>
<dbReference type="InterPro" id="IPR011016">
    <property type="entry name" value="Znf_RING-CH"/>
</dbReference>
<feature type="region of interest" description="Disordered" evidence="4">
    <location>
        <begin position="146"/>
        <end position="174"/>
    </location>
</feature>
<dbReference type="EMBL" id="QBLH01002732">
    <property type="protein sequence ID" value="TGZ47544.1"/>
    <property type="molecule type" value="Genomic_DNA"/>
</dbReference>
<dbReference type="PANTHER" id="PTHR21812">
    <property type="entry name" value="INO80 COMPLEX SUBUNIT E"/>
    <property type="match status" value="1"/>
</dbReference>
<dbReference type="Gene3D" id="3.30.40.10">
    <property type="entry name" value="Zinc/RING finger domain, C3HC4 (zinc finger)"/>
    <property type="match status" value="1"/>
</dbReference>
<evidence type="ECO:0000256" key="2">
    <source>
        <dbReference type="ARBA" id="ARBA00022771"/>
    </source>
</evidence>
<evidence type="ECO:0000256" key="1">
    <source>
        <dbReference type="ARBA" id="ARBA00022723"/>
    </source>
</evidence>
<feature type="compositionally biased region" description="Polar residues" evidence="4">
    <location>
        <begin position="146"/>
        <end position="161"/>
    </location>
</feature>
<sequence length="515" mass="59998">MEFRMEASHKQLIYLRNNRPPRALATCDKSFWGFKSIANNNADAEEEDDEESPEEEVPNYKDQYRNLKRKLKFLIYENECFQEALRSTQRKLLKVNRDKSFLLDRLLQYEKVDASFSESDETESSDEEIVRLDNSKRKKVEMNINNHTSHHSSMVTKPLSTSKKKRSTPKVAKTNNIPVVQSSNNIVPMSLMSDGHMTPEEVERHLESRQTYLELVPEKAPPTVPTEMFSNDPSLDSESNEIGELETSPSNMGEDCLSVDMMAENFILVMIEKSNSVADILDNIISKIEIELEQKPSLHINQSEFDVALEKRNELSSESVDMNCRICYDPNQELPIIYPCKCKVRENSGTMGAIHLKCLERWLEESNRNNCELCGHVFRMERTPRYKVFWSVVIWLCLNQNEHQIYVRNVKADLLRCLIVTPVTIACSYICVVAADFYAMKNYDNFPPARWTTYSLLSMMALLILSFFVWIYMVLQYHQKAWFYWWQKTSSVKIVDLMPENIALIRNDRCDMSQV</sequence>
<feature type="region of interest" description="Disordered" evidence="4">
    <location>
        <begin position="221"/>
        <end position="252"/>
    </location>
</feature>